<organism evidence="2 3">
    <name type="scientific">Rhodococcus zopfii</name>
    <dbReference type="NCBI Taxonomy" id="43772"/>
    <lineage>
        <taxon>Bacteria</taxon>
        <taxon>Bacillati</taxon>
        <taxon>Actinomycetota</taxon>
        <taxon>Actinomycetes</taxon>
        <taxon>Mycobacteriales</taxon>
        <taxon>Nocardiaceae</taxon>
        <taxon>Rhodococcus</taxon>
    </lineage>
</organism>
<sequence length="92" mass="9218">MTPSSAPSATPWATGLTLAAFALAVTVVTVVAFGSVLVGISPVLALVVNLVASAGAAPTLWVWSRVPLWRWVVAGVAAGIPAGWLILLAASL</sequence>
<protein>
    <submittedName>
        <fullName evidence="2">DUF2537 domain-containing protein</fullName>
    </submittedName>
</protein>
<dbReference type="EMBL" id="WBMO01000001">
    <property type="protein sequence ID" value="MDV2476668.1"/>
    <property type="molecule type" value="Genomic_DNA"/>
</dbReference>
<evidence type="ECO:0000313" key="3">
    <source>
        <dbReference type="Proteomes" id="UP001275440"/>
    </source>
</evidence>
<gene>
    <name evidence="2" type="ORF">F8M49_17510</name>
</gene>
<keyword evidence="3" id="KW-1185">Reference proteome</keyword>
<keyword evidence="1" id="KW-1133">Transmembrane helix</keyword>
<proteinExistence type="predicted"/>
<dbReference type="Proteomes" id="UP001275440">
    <property type="component" value="Unassembled WGS sequence"/>
</dbReference>
<feature type="transmembrane region" description="Helical" evidence="1">
    <location>
        <begin position="69"/>
        <end position="90"/>
    </location>
</feature>
<feature type="transmembrane region" description="Helical" evidence="1">
    <location>
        <begin position="12"/>
        <end position="36"/>
    </location>
</feature>
<reference evidence="2 3" key="1">
    <citation type="submission" date="2019-10" db="EMBL/GenBank/DDBJ databases">
        <title>Draft Genome Assembly of Rhodococcus zopfii DSM44189.</title>
        <authorList>
            <person name="Sutton J.M."/>
            <person name="Akob D.M."/>
            <person name="Bushman T.J."/>
        </authorList>
    </citation>
    <scope>NUCLEOTIDE SEQUENCE [LARGE SCALE GENOMIC DNA]</scope>
    <source>
        <strain evidence="2 3">DSM 44189</strain>
    </source>
</reference>
<keyword evidence="1" id="KW-0472">Membrane</keyword>
<name>A0ABU3WRR5_9NOCA</name>
<dbReference type="InterPro" id="IPR024244">
    <property type="entry name" value="DUF2537"/>
</dbReference>
<accession>A0ABU3WRR5</accession>
<keyword evidence="1" id="KW-0812">Transmembrane</keyword>
<evidence type="ECO:0000313" key="2">
    <source>
        <dbReference type="EMBL" id="MDV2476668.1"/>
    </source>
</evidence>
<comment type="caution">
    <text evidence="2">The sequence shown here is derived from an EMBL/GenBank/DDBJ whole genome shotgun (WGS) entry which is preliminary data.</text>
</comment>
<dbReference type="Pfam" id="PF10801">
    <property type="entry name" value="DUF2537"/>
    <property type="match status" value="1"/>
</dbReference>
<evidence type="ECO:0000256" key="1">
    <source>
        <dbReference type="SAM" id="Phobius"/>
    </source>
</evidence>
<feature type="transmembrane region" description="Helical" evidence="1">
    <location>
        <begin position="43"/>
        <end position="63"/>
    </location>
</feature>